<dbReference type="InParanoid" id="B9RCQ9"/>
<feature type="compositionally biased region" description="Polar residues" evidence="1">
    <location>
        <begin position="42"/>
        <end position="56"/>
    </location>
</feature>
<accession>B9RCQ9</accession>
<proteinExistence type="predicted"/>
<protein>
    <submittedName>
        <fullName evidence="2">Uncharacterized protein</fullName>
    </submittedName>
</protein>
<dbReference type="OrthoDB" id="1750428at2759"/>
<dbReference type="AlphaFoldDB" id="B9RCQ9"/>
<dbReference type="OMA" id="GQTNQCH"/>
<gene>
    <name evidence="2" type="ORF">RCOM_1691450</name>
</gene>
<reference evidence="3" key="1">
    <citation type="journal article" date="2010" name="Nat. Biotechnol.">
        <title>Draft genome sequence of the oilseed species Ricinus communis.</title>
        <authorList>
            <person name="Chan A.P."/>
            <person name="Crabtree J."/>
            <person name="Zhao Q."/>
            <person name="Lorenzi H."/>
            <person name="Orvis J."/>
            <person name="Puiu D."/>
            <person name="Melake-Berhan A."/>
            <person name="Jones K.M."/>
            <person name="Redman J."/>
            <person name="Chen G."/>
            <person name="Cahoon E.B."/>
            <person name="Gedil M."/>
            <person name="Stanke M."/>
            <person name="Haas B.J."/>
            <person name="Wortman J.R."/>
            <person name="Fraser-Liggett C.M."/>
            <person name="Ravel J."/>
            <person name="Rabinowicz P.D."/>
        </authorList>
    </citation>
    <scope>NUCLEOTIDE SEQUENCE [LARGE SCALE GENOMIC DNA]</scope>
    <source>
        <strain evidence="3">cv. Hale</strain>
    </source>
</reference>
<dbReference type="KEGG" id="rcu:8287754"/>
<feature type="region of interest" description="Disordered" evidence="1">
    <location>
        <begin position="41"/>
        <end position="137"/>
    </location>
</feature>
<name>B9RCQ9_RICCO</name>
<evidence type="ECO:0000256" key="1">
    <source>
        <dbReference type="SAM" id="MobiDB-lite"/>
    </source>
</evidence>
<evidence type="ECO:0000313" key="2">
    <source>
        <dbReference type="EMBL" id="EEF51330.1"/>
    </source>
</evidence>
<organism evidence="2 3">
    <name type="scientific">Ricinus communis</name>
    <name type="common">Castor bean</name>
    <dbReference type="NCBI Taxonomy" id="3988"/>
    <lineage>
        <taxon>Eukaryota</taxon>
        <taxon>Viridiplantae</taxon>
        <taxon>Streptophyta</taxon>
        <taxon>Embryophyta</taxon>
        <taxon>Tracheophyta</taxon>
        <taxon>Spermatophyta</taxon>
        <taxon>Magnoliopsida</taxon>
        <taxon>eudicotyledons</taxon>
        <taxon>Gunneridae</taxon>
        <taxon>Pentapetalae</taxon>
        <taxon>rosids</taxon>
        <taxon>fabids</taxon>
        <taxon>Malpighiales</taxon>
        <taxon>Euphorbiaceae</taxon>
        <taxon>Acalyphoideae</taxon>
        <taxon>Acalypheae</taxon>
        <taxon>Ricinus</taxon>
    </lineage>
</organism>
<feature type="compositionally biased region" description="Polar residues" evidence="1">
    <location>
        <begin position="80"/>
        <end position="89"/>
    </location>
</feature>
<dbReference type="Proteomes" id="UP000008311">
    <property type="component" value="Unassembled WGS sequence"/>
</dbReference>
<keyword evidence="3" id="KW-1185">Reference proteome</keyword>
<feature type="compositionally biased region" description="Basic residues" evidence="1">
    <location>
        <begin position="90"/>
        <end position="104"/>
    </location>
</feature>
<dbReference type="EMBL" id="EQ973774">
    <property type="protein sequence ID" value="EEF51330.1"/>
    <property type="molecule type" value="Genomic_DNA"/>
</dbReference>
<feature type="compositionally biased region" description="Low complexity" evidence="1">
    <location>
        <begin position="111"/>
        <end position="124"/>
    </location>
</feature>
<evidence type="ECO:0000313" key="3">
    <source>
        <dbReference type="Proteomes" id="UP000008311"/>
    </source>
</evidence>
<sequence>MASAQCCKPVEKTCSQGQQQNHSLGQKVSEMVGSVFKKDQTHCSGQTTISSGTNNGHGKAKNHTTCNRQEGQGHAHELSGTATCDTNCNRKTRRHNGEHKRRGLLQKIKDGISGNSDSDSSCSESDSDDEKCGRKKN</sequence>